<organism evidence="2 3">
    <name type="scientific">Striga asiatica</name>
    <name type="common">Asiatic witchweed</name>
    <name type="synonym">Buchnera asiatica</name>
    <dbReference type="NCBI Taxonomy" id="4170"/>
    <lineage>
        <taxon>Eukaryota</taxon>
        <taxon>Viridiplantae</taxon>
        <taxon>Streptophyta</taxon>
        <taxon>Embryophyta</taxon>
        <taxon>Tracheophyta</taxon>
        <taxon>Spermatophyta</taxon>
        <taxon>Magnoliopsida</taxon>
        <taxon>eudicotyledons</taxon>
        <taxon>Gunneridae</taxon>
        <taxon>Pentapetalae</taxon>
        <taxon>asterids</taxon>
        <taxon>lamiids</taxon>
        <taxon>Lamiales</taxon>
        <taxon>Orobanchaceae</taxon>
        <taxon>Buchnereae</taxon>
        <taxon>Striga</taxon>
    </lineage>
</organism>
<feature type="region of interest" description="Disordered" evidence="1">
    <location>
        <begin position="1"/>
        <end position="21"/>
    </location>
</feature>
<feature type="compositionally biased region" description="Basic residues" evidence="1">
    <location>
        <begin position="8"/>
        <end position="21"/>
    </location>
</feature>
<reference evidence="3" key="1">
    <citation type="journal article" date="2019" name="Curr. Biol.">
        <title>Genome Sequence of Striga asiatica Provides Insight into the Evolution of Plant Parasitism.</title>
        <authorList>
            <person name="Yoshida S."/>
            <person name="Kim S."/>
            <person name="Wafula E.K."/>
            <person name="Tanskanen J."/>
            <person name="Kim Y.M."/>
            <person name="Honaas L."/>
            <person name="Yang Z."/>
            <person name="Spallek T."/>
            <person name="Conn C.E."/>
            <person name="Ichihashi Y."/>
            <person name="Cheong K."/>
            <person name="Cui S."/>
            <person name="Der J.P."/>
            <person name="Gundlach H."/>
            <person name="Jiao Y."/>
            <person name="Hori C."/>
            <person name="Ishida J.K."/>
            <person name="Kasahara H."/>
            <person name="Kiba T."/>
            <person name="Kim M.S."/>
            <person name="Koo N."/>
            <person name="Laohavisit A."/>
            <person name="Lee Y.H."/>
            <person name="Lumba S."/>
            <person name="McCourt P."/>
            <person name="Mortimer J.C."/>
            <person name="Mutuku J.M."/>
            <person name="Nomura T."/>
            <person name="Sasaki-Sekimoto Y."/>
            <person name="Seto Y."/>
            <person name="Wang Y."/>
            <person name="Wakatake T."/>
            <person name="Sakakibara H."/>
            <person name="Demura T."/>
            <person name="Yamaguchi S."/>
            <person name="Yoneyama K."/>
            <person name="Manabe R.I."/>
            <person name="Nelson D.C."/>
            <person name="Schulman A.H."/>
            <person name="Timko M.P."/>
            <person name="dePamphilis C.W."/>
            <person name="Choi D."/>
            <person name="Shirasu K."/>
        </authorList>
    </citation>
    <scope>NUCLEOTIDE SEQUENCE [LARGE SCALE GENOMIC DNA]</scope>
    <source>
        <strain evidence="3">cv. UVA1</strain>
    </source>
</reference>
<dbReference type="EMBL" id="BKCP01005516">
    <property type="protein sequence ID" value="GER38449.1"/>
    <property type="molecule type" value="Genomic_DNA"/>
</dbReference>
<evidence type="ECO:0000256" key="1">
    <source>
        <dbReference type="SAM" id="MobiDB-lite"/>
    </source>
</evidence>
<name>A0A5A7PZX8_STRAF</name>
<dbReference type="GO" id="GO:0016301">
    <property type="term" value="F:kinase activity"/>
    <property type="evidence" value="ECO:0007669"/>
    <property type="project" value="UniProtKB-KW"/>
</dbReference>
<dbReference type="Proteomes" id="UP000325081">
    <property type="component" value="Unassembled WGS sequence"/>
</dbReference>
<keyword evidence="2" id="KW-0808">Transferase</keyword>
<sequence>MAAMKKSAVTHHYRRRLRRPHSPAATSLIPITVNYTLRFCGTARFRPAPISQVLMLKGHHKTALEMLGLASDSGNATIAYDYSQNSGVRQSVIKSKSDKRFLNKSPSRICFFGRLLEDDAKGKSGDIVS</sequence>
<dbReference type="AlphaFoldDB" id="A0A5A7PZX8"/>
<gene>
    <name evidence="2" type="ORF">STAS_14963</name>
</gene>
<comment type="caution">
    <text evidence="2">The sequence shown here is derived from an EMBL/GenBank/DDBJ whole genome shotgun (WGS) entry which is preliminary data.</text>
</comment>
<protein>
    <submittedName>
        <fullName evidence="2">Leucine-rich repeat protein kinase family protein</fullName>
    </submittedName>
</protein>
<evidence type="ECO:0000313" key="2">
    <source>
        <dbReference type="EMBL" id="GER38449.1"/>
    </source>
</evidence>
<keyword evidence="3" id="KW-1185">Reference proteome</keyword>
<proteinExistence type="predicted"/>
<accession>A0A5A7PZX8</accession>
<keyword evidence="2" id="KW-0418">Kinase</keyword>
<evidence type="ECO:0000313" key="3">
    <source>
        <dbReference type="Proteomes" id="UP000325081"/>
    </source>
</evidence>